<proteinExistence type="predicted"/>
<evidence type="ECO:0000313" key="2">
    <source>
        <dbReference type="EMBL" id="MXO63133.1"/>
    </source>
</evidence>
<dbReference type="OrthoDB" id="7402425at2"/>
<name>A0A844YHE3_9SPHN</name>
<evidence type="ECO:0000256" key="1">
    <source>
        <dbReference type="SAM" id="Phobius"/>
    </source>
</evidence>
<keyword evidence="1" id="KW-0812">Transmembrane</keyword>
<evidence type="ECO:0000313" key="3">
    <source>
        <dbReference type="Proteomes" id="UP000445582"/>
    </source>
</evidence>
<keyword evidence="3" id="KW-1185">Reference proteome</keyword>
<dbReference type="RefSeq" id="WP_160674254.1">
    <property type="nucleotide sequence ID" value="NZ_WTYN01000001.1"/>
</dbReference>
<dbReference type="EMBL" id="WTYN01000001">
    <property type="protein sequence ID" value="MXO63133.1"/>
    <property type="molecule type" value="Genomic_DNA"/>
</dbReference>
<reference evidence="2 3" key="1">
    <citation type="submission" date="2019-12" db="EMBL/GenBank/DDBJ databases">
        <title>Genomic-based taxomic classification of the family Erythrobacteraceae.</title>
        <authorList>
            <person name="Xu L."/>
        </authorList>
    </citation>
    <scope>NUCLEOTIDE SEQUENCE [LARGE SCALE GENOMIC DNA]</scope>
    <source>
        <strain evidence="2 3">MCCC 1A09965</strain>
    </source>
</reference>
<dbReference type="AlphaFoldDB" id="A0A844YHE3"/>
<comment type="caution">
    <text evidence="2">The sequence shown here is derived from an EMBL/GenBank/DDBJ whole genome shotgun (WGS) entry which is preliminary data.</text>
</comment>
<accession>A0A844YHE3</accession>
<organism evidence="2 3">
    <name type="scientific">Qipengyuania oceanensis</name>
    <dbReference type="NCBI Taxonomy" id="1463597"/>
    <lineage>
        <taxon>Bacteria</taxon>
        <taxon>Pseudomonadati</taxon>
        <taxon>Pseudomonadota</taxon>
        <taxon>Alphaproteobacteria</taxon>
        <taxon>Sphingomonadales</taxon>
        <taxon>Erythrobacteraceae</taxon>
        <taxon>Qipengyuania</taxon>
    </lineage>
</organism>
<keyword evidence="1" id="KW-1133">Transmembrane helix</keyword>
<sequence length="295" mass="31671">MSFWRGKSGQVPPAALALLAGFVALPFLLYFIPPNWWRGDFRDPDAPVTRLQWQPQEGEPATGPTVGMSLGEDGFGTVLDAPALSVTRTSQRGGFVPDEPIAADVARFIRAIPREVVIEPSRERITTCTLEGPPSYSGKVVLVDGCPRFQDAGGKTPGPLVLGITHIHRDAQGYLALGLLDASPEFEIRFGEPDGIFSGVGCSKDEPVPAPPALAKACKVDTMRRIAVMKRKPLCSKDDVARLAAARTDNEAQQARLRAFHEACLATGKPAQQCPPPAAPAPYDIYHPDCILPGE</sequence>
<dbReference type="Proteomes" id="UP000445582">
    <property type="component" value="Unassembled WGS sequence"/>
</dbReference>
<protein>
    <submittedName>
        <fullName evidence="2">Uncharacterized protein</fullName>
    </submittedName>
</protein>
<gene>
    <name evidence="2" type="ORF">GRI48_08930</name>
</gene>
<feature type="transmembrane region" description="Helical" evidence="1">
    <location>
        <begin position="12"/>
        <end position="32"/>
    </location>
</feature>
<keyword evidence="1" id="KW-0472">Membrane</keyword>